<keyword evidence="5" id="KW-1185">Reference proteome</keyword>
<dbReference type="InterPro" id="IPR034660">
    <property type="entry name" value="DinB/YfiT-like"/>
</dbReference>
<evidence type="ECO:0000313" key="5">
    <source>
        <dbReference type="Proteomes" id="UP000287527"/>
    </source>
</evidence>
<feature type="binding site" evidence="3">
    <location>
        <position position="118"/>
    </location>
    <ligand>
        <name>a divalent metal cation</name>
        <dbReference type="ChEBI" id="CHEBI:60240"/>
    </ligand>
</feature>
<sequence length="150" mass="17913">MKEFFKELFEYTFHFNEIVVNSLQKIDGTIPEKAVQLINHTINAQEIWNARINEKPYRIDVWGIRPLDTLKEINEINYQNSLKIIDTFDFENKVTYTNTQGKAFSNTVRDMLFHTVNHSTYHRGQIATYCKLENIIPEVTDYIFYKRQQL</sequence>
<dbReference type="GO" id="GO:0046872">
    <property type="term" value="F:metal ion binding"/>
    <property type="evidence" value="ECO:0007669"/>
    <property type="project" value="UniProtKB-KW"/>
</dbReference>
<evidence type="ECO:0000256" key="3">
    <source>
        <dbReference type="PIRSR" id="PIRSR607837-1"/>
    </source>
</evidence>
<dbReference type="PANTHER" id="PTHR37302">
    <property type="entry name" value="SLR1116 PROTEIN"/>
    <property type="match status" value="1"/>
</dbReference>
<keyword evidence="2 3" id="KW-0479">Metal-binding</keyword>
<name>A0A444HAY5_9FLAO</name>
<accession>A0A444HAY5</accession>
<comment type="similarity">
    <text evidence="1">Belongs to the DinB family.</text>
</comment>
<dbReference type="Proteomes" id="UP000287527">
    <property type="component" value="Unassembled WGS sequence"/>
</dbReference>
<dbReference type="RefSeq" id="WP_128389624.1">
    <property type="nucleotide sequence ID" value="NZ_SBII01000005.1"/>
</dbReference>
<dbReference type="EMBL" id="SBII01000005">
    <property type="protein sequence ID" value="RWX00395.1"/>
    <property type="molecule type" value="Genomic_DNA"/>
</dbReference>
<dbReference type="Pfam" id="PF05163">
    <property type="entry name" value="DinB"/>
    <property type="match status" value="1"/>
</dbReference>
<dbReference type="PANTHER" id="PTHR37302:SF3">
    <property type="entry name" value="DAMAGE-INDUCIBLE PROTEIN DINB"/>
    <property type="match status" value="1"/>
</dbReference>
<feature type="binding site" evidence="3">
    <location>
        <position position="40"/>
    </location>
    <ligand>
        <name>a divalent metal cation</name>
        <dbReference type="ChEBI" id="CHEBI:60240"/>
    </ligand>
</feature>
<dbReference type="InterPro" id="IPR007837">
    <property type="entry name" value="DinB"/>
</dbReference>
<dbReference type="SUPFAM" id="SSF109854">
    <property type="entry name" value="DinB/YfiT-like putative metalloenzymes"/>
    <property type="match status" value="1"/>
</dbReference>
<reference evidence="4 5" key="1">
    <citation type="submission" date="2019-01" db="EMBL/GenBank/DDBJ databases">
        <title>Flavobacterium sp. nov.,isolated from freshwater.</title>
        <authorList>
            <person name="Zhang R."/>
            <person name="Du Z.-J."/>
        </authorList>
    </citation>
    <scope>NUCLEOTIDE SEQUENCE [LARGE SCALE GENOMIC DNA]</scope>
    <source>
        <strain evidence="4 5">1E403</strain>
    </source>
</reference>
<dbReference type="Gene3D" id="1.20.120.450">
    <property type="entry name" value="dinb family like domain"/>
    <property type="match status" value="1"/>
</dbReference>
<evidence type="ECO:0000256" key="2">
    <source>
        <dbReference type="ARBA" id="ARBA00022723"/>
    </source>
</evidence>
<organism evidence="4 5">
    <name type="scientific">Flavobacterium cerinum</name>
    <dbReference type="NCBI Taxonomy" id="2502784"/>
    <lineage>
        <taxon>Bacteria</taxon>
        <taxon>Pseudomonadati</taxon>
        <taxon>Bacteroidota</taxon>
        <taxon>Flavobacteriia</taxon>
        <taxon>Flavobacteriales</taxon>
        <taxon>Flavobacteriaceae</taxon>
        <taxon>Flavobacterium</taxon>
    </lineage>
</organism>
<protein>
    <submittedName>
        <fullName evidence="4">Damage-inducible protein DinB</fullName>
    </submittedName>
</protein>
<dbReference type="AlphaFoldDB" id="A0A444HAY5"/>
<feature type="binding site" evidence="3">
    <location>
        <position position="122"/>
    </location>
    <ligand>
        <name>a divalent metal cation</name>
        <dbReference type="ChEBI" id="CHEBI:60240"/>
    </ligand>
</feature>
<dbReference type="OrthoDB" id="9811413at2"/>
<evidence type="ECO:0000256" key="1">
    <source>
        <dbReference type="ARBA" id="ARBA00008635"/>
    </source>
</evidence>
<evidence type="ECO:0000313" key="4">
    <source>
        <dbReference type="EMBL" id="RWX00395.1"/>
    </source>
</evidence>
<gene>
    <name evidence="4" type="ORF">EPI11_08950</name>
</gene>
<comment type="caution">
    <text evidence="4">The sequence shown here is derived from an EMBL/GenBank/DDBJ whole genome shotgun (WGS) entry which is preliminary data.</text>
</comment>
<proteinExistence type="inferred from homology"/>